<dbReference type="FunFam" id="3.90.740.10:FF:000005">
    <property type="entry name" value="Valine--tRNA ligase, mitochondrial"/>
    <property type="match status" value="1"/>
</dbReference>
<dbReference type="InParanoid" id="A0A6P6YBX5"/>
<dbReference type="Pfam" id="PF00133">
    <property type="entry name" value="tRNA-synt_1"/>
    <property type="match status" value="1"/>
</dbReference>
<dbReference type="PROSITE" id="PS00178">
    <property type="entry name" value="AA_TRNA_LIGASE_I"/>
    <property type="match status" value="1"/>
</dbReference>
<dbReference type="KEGG" id="dpte:113796679"/>
<protein>
    <recommendedName>
        <fullName evidence="3">valine--tRNA ligase</fullName>
        <ecNumber evidence="3">6.1.1.9</ecNumber>
    </recommendedName>
    <alternativeName>
        <fullName evidence="10">Valyl-tRNA synthetase</fullName>
    </alternativeName>
</protein>
<dbReference type="RefSeq" id="XP_027202785.1">
    <property type="nucleotide sequence ID" value="XM_027346984.1"/>
</dbReference>
<dbReference type="GO" id="GO:0004832">
    <property type="term" value="F:valine-tRNA ligase activity"/>
    <property type="evidence" value="ECO:0007669"/>
    <property type="project" value="UniProtKB-EC"/>
</dbReference>
<dbReference type="Gene3D" id="3.40.50.620">
    <property type="entry name" value="HUPs"/>
    <property type="match status" value="2"/>
</dbReference>
<evidence type="ECO:0000256" key="7">
    <source>
        <dbReference type="ARBA" id="ARBA00022840"/>
    </source>
</evidence>
<dbReference type="InterPro" id="IPR009008">
    <property type="entry name" value="Val/Leu/Ile-tRNA-synth_edit"/>
</dbReference>
<accession>A0A6P6YBX5</accession>
<evidence type="ECO:0000256" key="3">
    <source>
        <dbReference type="ARBA" id="ARBA00013169"/>
    </source>
</evidence>
<dbReference type="Gene3D" id="3.90.740.10">
    <property type="entry name" value="Valyl/Leucyl/Isoleucyl-tRNA synthetase, editing domain"/>
    <property type="match status" value="1"/>
</dbReference>
<keyword evidence="8 12" id="KW-0648">Protein biosynthesis</keyword>
<keyword evidence="7 12" id="KW-0067">ATP-binding</keyword>
<dbReference type="InterPro" id="IPR001412">
    <property type="entry name" value="aa-tRNA-synth_I_CS"/>
</dbReference>
<dbReference type="CDD" id="cd00817">
    <property type="entry name" value="ValRS_core"/>
    <property type="match status" value="1"/>
</dbReference>
<sequence length="630" mass="72371">MVMPPPNITGHLHLGHTLMIAIEDLLTRYKRMKGFNVCWVPGTDHAGIATQSVVERNLAKQGISKHELGRAQFIEKVWDWKNQKGQVILDQLRRLGSSCDWSRKAFTLSPALSKAVVKAFIELYNKKLIYRDKRLVFWSPYLNTALSDIEVDSLELSEPKKISIPGYSRQVEVGYLWTFYYAVENSEEKIPISTTRPETMLGDVAIAVNPTDKRYKHLVGRRLIHPFISNRKMIVVADNHCDVEFGTGAVKITPAHDKNDYEIACRHNLEIINIFTTDGKMNSNCGEFCGMHRFEARYMVEKRLTELGLFIEKTKNPKKMVVPICSRSGDIIEPLLIPQWYVNCKDMADRAIQAVKSSELKIYPASGEKQWNHWLSNIKDWCISRQLWWGHQIPAYRCDFENEQWVVAESFEEALKQAKKKYGENVVIERDSDVLDTWFSSGLFPFSVFGWPNETADLKKFFPTDILETGSDILFFWVARMVMLSLELTDKLPFHTILLHPIVRDAHGRKMSKSLGNIIDPVDVINGISLDKLIDNIKSGNVRESEMKQAIQAVKKEYPKGIMQCGSDALRFCLLSYLRAGKDINLDVNRIKQDFSLSNNEILIPLQKLRPFDKWILSHLMKLISTVEQS</sequence>
<evidence type="ECO:0000256" key="11">
    <source>
        <dbReference type="ARBA" id="ARBA00047552"/>
    </source>
</evidence>
<dbReference type="PRINTS" id="PR00986">
    <property type="entry name" value="TRNASYNTHVAL"/>
</dbReference>
<keyword evidence="9 12" id="KW-0030">Aminoacyl-tRNA synthetase</keyword>
<name>A0A6P6YBX5_DERPT</name>
<comment type="catalytic activity">
    <reaction evidence="11">
        <text>tRNA(Val) + L-valine + ATP = L-valyl-tRNA(Val) + AMP + diphosphate</text>
        <dbReference type="Rhea" id="RHEA:10704"/>
        <dbReference type="Rhea" id="RHEA-COMP:9672"/>
        <dbReference type="Rhea" id="RHEA-COMP:9708"/>
        <dbReference type="ChEBI" id="CHEBI:30616"/>
        <dbReference type="ChEBI" id="CHEBI:33019"/>
        <dbReference type="ChEBI" id="CHEBI:57762"/>
        <dbReference type="ChEBI" id="CHEBI:78442"/>
        <dbReference type="ChEBI" id="CHEBI:78537"/>
        <dbReference type="ChEBI" id="CHEBI:456215"/>
        <dbReference type="EC" id="6.1.1.9"/>
    </reaction>
</comment>
<evidence type="ECO:0000256" key="4">
    <source>
        <dbReference type="ARBA" id="ARBA00022490"/>
    </source>
</evidence>
<comment type="subcellular location">
    <subcellularLocation>
        <location evidence="1">Cytoplasm</location>
    </subcellularLocation>
</comment>
<dbReference type="OMA" id="NSELCIC"/>
<evidence type="ECO:0000256" key="1">
    <source>
        <dbReference type="ARBA" id="ARBA00004496"/>
    </source>
</evidence>
<dbReference type="OrthoDB" id="629407at2759"/>
<dbReference type="AlphaFoldDB" id="A0A6P6YBX5"/>
<dbReference type="GO" id="GO:0005829">
    <property type="term" value="C:cytosol"/>
    <property type="evidence" value="ECO:0007669"/>
    <property type="project" value="TreeGrafter"/>
</dbReference>
<dbReference type="SUPFAM" id="SSF52374">
    <property type="entry name" value="Nucleotidylyl transferase"/>
    <property type="match status" value="1"/>
</dbReference>
<evidence type="ECO:0000256" key="8">
    <source>
        <dbReference type="ARBA" id="ARBA00022917"/>
    </source>
</evidence>
<evidence type="ECO:0000313" key="14">
    <source>
        <dbReference type="Proteomes" id="UP000515146"/>
    </source>
</evidence>
<comment type="similarity">
    <text evidence="2 12">Belongs to the class-I aminoacyl-tRNA synthetase family.</text>
</comment>
<keyword evidence="6 12" id="KW-0547">Nucleotide-binding</keyword>
<evidence type="ECO:0000256" key="9">
    <source>
        <dbReference type="ARBA" id="ARBA00023146"/>
    </source>
</evidence>
<feature type="domain" description="Aminoacyl-tRNA synthetase class Ia" evidence="13">
    <location>
        <begin position="2"/>
        <end position="587"/>
    </location>
</feature>
<dbReference type="NCBIfam" id="NF004349">
    <property type="entry name" value="PRK05729.1"/>
    <property type="match status" value="1"/>
</dbReference>
<dbReference type="SUPFAM" id="SSF50677">
    <property type="entry name" value="ValRS/IleRS/LeuRS editing domain"/>
    <property type="match status" value="1"/>
</dbReference>
<evidence type="ECO:0000259" key="13">
    <source>
        <dbReference type="Pfam" id="PF00133"/>
    </source>
</evidence>
<dbReference type="Proteomes" id="UP000515146">
    <property type="component" value="Unplaced"/>
</dbReference>
<dbReference type="GO" id="GO:0006438">
    <property type="term" value="P:valyl-tRNA aminoacylation"/>
    <property type="evidence" value="ECO:0007669"/>
    <property type="project" value="InterPro"/>
</dbReference>
<reference evidence="15" key="1">
    <citation type="submission" date="2025-08" db="UniProtKB">
        <authorList>
            <consortium name="RefSeq"/>
        </authorList>
    </citation>
    <scope>IDENTIFICATION</scope>
    <source>
        <strain evidence="15">Airmid</strain>
    </source>
</reference>
<dbReference type="InterPro" id="IPR002303">
    <property type="entry name" value="Valyl-tRNA_ligase"/>
</dbReference>
<evidence type="ECO:0000313" key="15">
    <source>
        <dbReference type="RefSeq" id="XP_027202785.1"/>
    </source>
</evidence>
<dbReference type="NCBIfam" id="TIGR00422">
    <property type="entry name" value="valS"/>
    <property type="match status" value="1"/>
</dbReference>
<keyword evidence="4" id="KW-0963">Cytoplasm</keyword>
<evidence type="ECO:0000256" key="10">
    <source>
        <dbReference type="ARBA" id="ARBA00029936"/>
    </source>
</evidence>
<dbReference type="PANTHER" id="PTHR11946">
    <property type="entry name" value="VALYL-TRNA SYNTHETASES"/>
    <property type="match status" value="1"/>
</dbReference>
<proteinExistence type="inferred from homology"/>
<dbReference type="Gene3D" id="1.10.730.10">
    <property type="entry name" value="Isoleucyl-tRNA Synthetase, Domain 1"/>
    <property type="match status" value="1"/>
</dbReference>
<dbReference type="GO" id="GO:0002161">
    <property type="term" value="F:aminoacyl-tRNA deacylase activity"/>
    <property type="evidence" value="ECO:0007669"/>
    <property type="project" value="InterPro"/>
</dbReference>
<keyword evidence="14" id="KW-1185">Reference proteome</keyword>
<keyword evidence="5 12" id="KW-0436">Ligase</keyword>
<dbReference type="InterPro" id="IPR014729">
    <property type="entry name" value="Rossmann-like_a/b/a_fold"/>
</dbReference>
<dbReference type="InterPro" id="IPR002300">
    <property type="entry name" value="aa-tRNA-synth_Ia"/>
</dbReference>
<evidence type="ECO:0000256" key="12">
    <source>
        <dbReference type="RuleBase" id="RU363035"/>
    </source>
</evidence>
<evidence type="ECO:0000256" key="2">
    <source>
        <dbReference type="ARBA" id="ARBA00005594"/>
    </source>
</evidence>
<dbReference type="EC" id="6.1.1.9" evidence="3"/>
<gene>
    <name evidence="15" type="primary">LOC113796679</name>
</gene>
<evidence type="ECO:0000256" key="5">
    <source>
        <dbReference type="ARBA" id="ARBA00022598"/>
    </source>
</evidence>
<dbReference type="GO" id="GO:0005524">
    <property type="term" value="F:ATP binding"/>
    <property type="evidence" value="ECO:0007669"/>
    <property type="project" value="UniProtKB-KW"/>
</dbReference>
<dbReference type="FunFam" id="3.40.50.620:FF:000020">
    <property type="entry name" value="Valine--tRNA ligase, mitochondrial"/>
    <property type="match status" value="1"/>
</dbReference>
<dbReference type="FunFam" id="3.40.50.620:FF:000078">
    <property type="entry name" value="Valine--tRNA ligase, mitochondrial"/>
    <property type="match status" value="1"/>
</dbReference>
<evidence type="ECO:0000256" key="6">
    <source>
        <dbReference type="ARBA" id="ARBA00022741"/>
    </source>
</evidence>
<dbReference type="PANTHER" id="PTHR11946:SF109">
    <property type="entry name" value="VALINE--TRNA LIGASE"/>
    <property type="match status" value="1"/>
</dbReference>
<organism evidence="14 15">
    <name type="scientific">Dermatophagoides pteronyssinus</name>
    <name type="common">European house dust mite</name>
    <dbReference type="NCBI Taxonomy" id="6956"/>
    <lineage>
        <taxon>Eukaryota</taxon>
        <taxon>Metazoa</taxon>
        <taxon>Ecdysozoa</taxon>
        <taxon>Arthropoda</taxon>
        <taxon>Chelicerata</taxon>
        <taxon>Arachnida</taxon>
        <taxon>Acari</taxon>
        <taxon>Acariformes</taxon>
        <taxon>Sarcoptiformes</taxon>
        <taxon>Astigmata</taxon>
        <taxon>Psoroptidia</taxon>
        <taxon>Analgoidea</taxon>
        <taxon>Pyroglyphidae</taxon>
        <taxon>Dermatophagoidinae</taxon>
        <taxon>Dermatophagoides</taxon>
    </lineage>
</organism>